<protein>
    <submittedName>
        <fullName evidence="1">Uncharacterized protein</fullName>
    </submittedName>
</protein>
<dbReference type="AlphaFoldDB" id="A0A7D6IQH9"/>
<dbReference type="RefSeq" id="WP_181494542.1">
    <property type="nucleotide sequence ID" value="NZ_CP032152.1"/>
</dbReference>
<sequence>MLLPPLLLDVLREIYQRQASPLSDNPLRTENQLLLFIEALPEATRATLETLLTAYCRAKASLPLNMAYLLALEGEILALIGLIPLKSSLPEFPSCSRLQDYLPWFRKASQIVQNRLDRALVRNYWLITRPTHPWLRTIQVEIFYSEQVPSRDRYLNEEQQDLLQTWLEQFILSCYRLVPTLPAEAIAAGIPVPPQLLQAAA</sequence>
<dbReference type="EMBL" id="CP032152">
    <property type="protein sequence ID" value="QLL29253.1"/>
    <property type="molecule type" value="Genomic_DNA"/>
</dbReference>
<reference evidence="2" key="1">
    <citation type="submission" date="2018-09" db="EMBL/GenBank/DDBJ databases">
        <title>Complete genome sequence of thermophilic cyanobacteria strain Thermosynechococcus elongatus PKUAC-SCTE542.</title>
        <authorList>
            <person name="Liang Y."/>
            <person name="Tang J."/>
            <person name="Daroch M."/>
        </authorList>
    </citation>
    <scope>NUCLEOTIDE SEQUENCE [LARGE SCALE GENOMIC DNA]</scope>
    <source>
        <strain evidence="2">E542</strain>
    </source>
</reference>
<accession>A0A7D6IQH9</accession>
<gene>
    <name evidence="1" type="ORF">D3A95_08100</name>
</gene>
<proteinExistence type="predicted"/>
<organism evidence="1 2">
    <name type="scientific">Thermosynechococcus sichuanensis E542</name>
    <dbReference type="NCBI Taxonomy" id="2016101"/>
    <lineage>
        <taxon>Bacteria</taxon>
        <taxon>Bacillati</taxon>
        <taxon>Cyanobacteriota</taxon>
        <taxon>Cyanophyceae</taxon>
        <taxon>Acaryochloridales</taxon>
        <taxon>Thermosynechococcaceae</taxon>
        <taxon>Thermosynechococcus</taxon>
        <taxon>Thermosynechococcus sichuanensis</taxon>
    </lineage>
</organism>
<dbReference type="KEGG" id="tsq:D3A95_08100"/>
<keyword evidence="2" id="KW-1185">Reference proteome</keyword>
<name>A0A7D6IQH9_9CYAN</name>
<evidence type="ECO:0000313" key="1">
    <source>
        <dbReference type="EMBL" id="QLL29253.1"/>
    </source>
</evidence>
<dbReference type="Proteomes" id="UP000261812">
    <property type="component" value="Chromosome"/>
</dbReference>
<evidence type="ECO:0000313" key="2">
    <source>
        <dbReference type="Proteomes" id="UP000261812"/>
    </source>
</evidence>